<reference evidence="2 3" key="1">
    <citation type="journal article" date="2012" name="ISME J.">
        <title>Nitrification expanded: discovery, physiology and genomics of a nitrite-oxidizing bacterium from the phylum Chloroflexi.</title>
        <authorList>
            <person name="Sorokin D.Y."/>
            <person name="Lucker S."/>
            <person name="Vejmelkova D."/>
            <person name="Kostrikina N.A."/>
            <person name="Kleerebezem R."/>
            <person name="Rijpstra W.I."/>
            <person name="Damste J.S."/>
            <person name="Le Paslier D."/>
            <person name="Muyzer G."/>
            <person name="Wagner M."/>
            <person name="van Loosdrecht M.C."/>
            <person name="Daims H."/>
        </authorList>
    </citation>
    <scope>NUCLEOTIDE SEQUENCE [LARGE SCALE GENOMIC DNA]</scope>
    <source>
        <strain evidence="3">none</strain>
    </source>
</reference>
<comment type="caution">
    <text evidence="2">The sequence shown here is derived from an EMBL/GenBank/DDBJ whole genome shotgun (WGS) entry which is preliminary data.</text>
</comment>
<name>I4EJF3_9BACT</name>
<dbReference type="EMBL" id="CAGS01000334">
    <property type="protein sequence ID" value="CCF84815.1"/>
    <property type="molecule type" value="Genomic_DNA"/>
</dbReference>
<organism evidence="2 3">
    <name type="scientific">Nitrolancea hollandica Lb</name>
    <dbReference type="NCBI Taxonomy" id="1129897"/>
    <lineage>
        <taxon>Bacteria</taxon>
        <taxon>Pseudomonadati</taxon>
        <taxon>Thermomicrobiota</taxon>
        <taxon>Thermomicrobia</taxon>
        <taxon>Sphaerobacterales</taxon>
        <taxon>Sphaerobacterineae</taxon>
        <taxon>Sphaerobacteraceae</taxon>
        <taxon>Nitrolancea</taxon>
    </lineage>
</organism>
<evidence type="ECO:0000313" key="3">
    <source>
        <dbReference type="Proteomes" id="UP000004221"/>
    </source>
</evidence>
<feature type="compositionally biased region" description="Basic and acidic residues" evidence="1">
    <location>
        <begin position="38"/>
        <end position="50"/>
    </location>
</feature>
<accession>I4EJF3</accession>
<sequence length="60" mass="6822">MRCGAHLTFREMQPIADLECAAERGGLIGSAERREACELQHHRKDREGPPVRRGTRPRPD</sequence>
<dbReference type="AlphaFoldDB" id="I4EJF3"/>
<protein>
    <submittedName>
        <fullName evidence="2">Uncharacterized protein</fullName>
    </submittedName>
</protein>
<dbReference type="Proteomes" id="UP000004221">
    <property type="component" value="Unassembled WGS sequence"/>
</dbReference>
<evidence type="ECO:0000256" key="1">
    <source>
        <dbReference type="SAM" id="MobiDB-lite"/>
    </source>
</evidence>
<gene>
    <name evidence="2" type="ORF">NITHO_40009</name>
</gene>
<keyword evidence="3" id="KW-1185">Reference proteome</keyword>
<evidence type="ECO:0000313" key="2">
    <source>
        <dbReference type="EMBL" id="CCF84815.1"/>
    </source>
</evidence>
<proteinExistence type="predicted"/>
<feature type="region of interest" description="Disordered" evidence="1">
    <location>
        <begin position="38"/>
        <end position="60"/>
    </location>
</feature>